<reference evidence="9 10" key="1">
    <citation type="submission" date="2019-11" db="EMBL/GenBank/DDBJ databases">
        <title>Pedobacter sp. HMF7056 Genome sequencing and assembly.</title>
        <authorList>
            <person name="Kang H."/>
            <person name="Kim H."/>
            <person name="Joh K."/>
        </authorList>
    </citation>
    <scope>NUCLEOTIDE SEQUENCE [LARGE SCALE GENOMIC DNA]</scope>
    <source>
        <strain evidence="9 10">HMF7056</strain>
    </source>
</reference>
<dbReference type="Gene3D" id="2.60.120.430">
    <property type="entry name" value="Galactose-binding lectin"/>
    <property type="match status" value="1"/>
</dbReference>
<dbReference type="PRINTS" id="PR00132">
    <property type="entry name" value="GLHYDRLASE2"/>
</dbReference>
<dbReference type="InterPro" id="IPR006101">
    <property type="entry name" value="Glyco_hydro_2"/>
</dbReference>
<feature type="signal peptide" evidence="4">
    <location>
        <begin position="1"/>
        <end position="26"/>
    </location>
</feature>
<dbReference type="PANTHER" id="PTHR42732:SF1">
    <property type="entry name" value="BETA-MANNOSIDASE"/>
    <property type="match status" value="1"/>
</dbReference>
<feature type="domain" description="Glycoside hydrolase family 2 immunoglobulin-like beta-sandwich" evidence="5">
    <location>
        <begin position="196"/>
        <end position="300"/>
    </location>
</feature>
<organism evidence="9 10">
    <name type="scientific">Hufsiella ginkgonis</name>
    <dbReference type="NCBI Taxonomy" id="2695274"/>
    <lineage>
        <taxon>Bacteria</taxon>
        <taxon>Pseudomonadati</taxon>
        <taxon>Bacteroidota</taxon>
        <taxon>Sphingobacteriia</taxon>
        <taxon>Sphingobacteriales</taxon>
        <taxon>Sphingobacteriaceae</taxon>
        <taxon>Hufsiella</taxon>
    </lineage>
</organism>
<dbReference type="AlphaFoldDB" id="A0A7K1XYG0"/>
<evidence type="ECO:0000256" key="4">
    <source>
        <dbReference type="SAM" id="SignalP"/>
    </source>
</evidence>
<dbReference type="Pfam" id="PF11721">
    <property type="entry name" value="Malectin"/>
    <property type="match status" value="1"/>
</dbReference>
<dbReference type="InterPro" id="IPR017853">
    <property type="entry name" value="GH"/>
</dbReference>
<gene>
    <name evidence="9" type="ORF">GS398_10725</name>
</gene>
<dbReference type="SUPFAM" id="SSF49303">
    <property type="entry name" value="beta-Galactosidase/glucuronidase domain"/>
    <property type="match status" value="1"/>
</dbReference>
<dbReference type="InterPro" id="IPR051913">
    <property type="entry name" value="GH2_Domain-Containing"/>
</dbReference>
<dbReference type="InterPro" id="IPR006103">
    <property type="entry name" value="Glyco_hydro_2_cat"/>
</dbReference>
<evidence type="ECO:0000259" key="6">
    <source>
        <dbReference type="Pfam" id="PF02836"/>
    </source>
</evidence>
<dbReference type="InterPro" id="IPR006102">
    <property type="entry name" value="Ig-like_GH2"/>
</dbReference>
<sequence length="893" mass="99118">MLSAHILRSPAFFICLLLFFIAPATAGAQRITISANSDWKFRQGRIVNPGVLPAAGWQAVTLPHSWNRFDTQDDEPGYYRGEGWYTRRIIFPPGWKEKEIFLEFGGANQVTEVFLNGKKVGEHTGGYTAFNINITSAVIFGPAGNGLTVKVNNSHQPDVPPLSADFTFFGGIYREVHIVATEKIHFERDQYGSRGIVITTPVVSAETGEVHVEGTLTNSGPAERKVSVRASVYYRDSLVSATATTLIAKQRSSFTIDLPAVKNPGLWSPADPELYVVRTTIIDAVTGIVKDELSSPLGFRWFRFDAEKGFFLNGEPLKLIGASRHQDYQDIANAVPAELALRDVELLKEMGGNFLRVAHYPQDQVVLDACDRLGILASVEIPIVNAIIETPAFSANCLNMQTEMIRQNRHHPSVVVWTYMNEVLLRPPFATDSLRRETYFRNVAALAQRLEDLTRKEDPTRYTMIPNHGNFALYHRVGLTRIPMIVGWNLYQGWYSGKLAGFADFLDKHHRELGDKPLLVTEYGADVDSRIHSDHPVRFDKSVEYGLTYHQVYLKAMMDRPFVAAGIAWNLADFNSEERGESDPHINNKGLLTIGRKPKDTYYFYQANLLKVPFLKIGLGGRSFLSGEANGEGILIQRVRVYSNQPIVSLFLNGKKLAEQRPVQGVATFEAGFRAGNNVLLARAGEGDALTDQYVVEAMPVPGQLSAITSGFPALNMCLGDPRHFTQENGRQVWLPEQPYKKGSWGYVGGRRFTMKDTTRLSFGTNEAIANTDLDPVYQTQRVGIEQFIASVPAGQYELTLHFAELLSAGPAKVLAYDLGAKSAAKDEFKGRMFDVQVNGVTVLEGIGAELTAADAVSYKIPVSVNNKEGLVVTFVPRKGETILNAIQIRKIY</sequence>
<evidence type="ECO:0000256" key="2">
    <source>
        <dbReference type="ARBA" id="ARBA00022801"/>
    </source>
</evidence>
<keyword evidence="2" id="KW-0378">Hydrolase</keyword>
<feature type="domain" description="Glycosyl hydrolases family 2 sugar binding" evidence="7">
    <location>
        <begin position="75"/>
        <end position="179"/>
    </location>
</feature>
<dbReference type="PANTHER" id="PTHR42732">
    <property type="entry name" value="BETA-GALACTOSIDASE"/>
    <property type="match status" value="1"/>
</dbReference>
<dbReference type="InterPro" id="IPR013783">
    <property type="entry name" value="Ig-like_fold"/>
</dbReference>
<comment type="caution">
    <text evidence="9">The sequence shown here is derived from an EMBL/GenBank/DDBJ whole genome shotgun (WGS) entry which is preliminary data.</text>
</comment>
<comment type="similarity">
    <text evidence="1">Belongs to the glycosyl hydrolase 2 family.</text>
</comment>
<evidence type="ECO:0000259" key="5">
    <source>
        <dbReference type="Pfam" id="PF00703"/>
    </source>
</evidence>
<dbReference type="Gene3D" id="2.60.40.10">
    <property type="entry name" value="Immunoglobulins"/>
    <property type="match status" value="2"/>
</dbReference>
<dbReference type="Pfam" id="PF00703">
    <property type="entry name" value="Glyco_hydro_2"/>
    <property type="match status" value="1"/>
</dbReference>
<evidence type="ECO:0000313" key="10">
    <source>
        <dbReference type="Proteomes" id="UP000451233"/>
    </source>
</evidence>
<dbReference type="InterPro" id="IPR006104">
    <property type="entry name" value="Glyco_hydro_2_N"/>
</dbReference>
<dbReference type="Gene3D" id="2.60.120.260">
    <property type="entry name" value="Galactose-binding domain-like"/>
    <property type="match status" value="1"/>
</dbReference>
<keyword evidence="3" id="KW-0326">Glycosidase</keyword>
<dbReference type="SUPFAM" id="SSF49785">
    <property type="entry name" value="Galactose-binding domain-like"/>
    <property type="match status" value="1"/>
</dbReference>
<dbReference type="Pfam" id="PF02837">
    <property type="entry name" value="Glyco_hydro_2_N"/>
    <property type="match status" value="1"/>
</dbReference>
<dbReference type="SUPFAM" id="SSF51445">
    <property type="entry name" value="(Trans)glycosidases"/>
    <property type="match status" value="1"/>
</dbReference>
<dbReference type="InterPro" id="IPR036156">
    <property type="entry name" value="Beta-gal/glucu_dom_sf"/>
</dbReference>
<dbReference type="EMBL" id="WVHS01000002">
    <property type="protein sequence ID" value="MXV15779.1"/>
    <property type="molecule type" value="Genomic_DNA"/>
</dbReference>
<dbReference type="InterPro" id="IPR008979">
    <property type="entry name" value="Galactose-bd-like_sf"/>
</dbReference>
<keyword evidence="4" id="KW-0732">Signal</keyword>
<evidence type="ECO:0000256" key="1">
    <source>
        <dbReference type="ARBA" id="ARBA00007401"/>
    </source>
</evidence>
<feature type="domain" description="Glycoside hydrolase family 2 catalytic" evidence="6">
    <location>
        <begin position="308"/>
        <end position="608"/>
    </location>
</feature>
<dbReference type="Gene3D" id="3.20.20.80">
    <property type="entry name" value="Glycosidases"/>
    <property type="match status" value="1"/>
</dbReference>
<dbReference type="RefSeq" id="WP_160906752.1">
    <property type="nucleotide sequence ID" value="NZ_WVHS01000002.1"/>
</dbReference>
<evidence type="ECO:0000259" key="8">
    <source>
        <dbReference type="Pfam" id="PF11721"/>
    </source>
</evidence>
<dbReference type="Pfam" id="PF02836">
    <property type="entry name" value="Glyco_hydro_2_C"/>
    <property type="match status" value="1"/>
</dbReference>
<dbReference type="Proteomes" id="UP000451233">
    <property type="component" value="Unassembled WGS sequence"/>
</dbReference>
<accession>A0A7K1XYG0</accession>
<feature type="chain" id="PRO_5029750522" evidence="4">
    <location>
        <begin position="27"/>
        <end position="893"/>
    </location>
</feature>
<keyword evidence="10" id="KW-1185">Reference proteome</keyword>
<dbReference type="InterPro" id="IPR021720">
    <property type="entry name" value="Malectin_dom"/>
</dbReference>
<protein>
    <submittedName>
        <fullName evidence="9">Beta-galactosidase</fullName>
    </submittedName>
</protein>
<evidence type="ECO:0000313" key="9">
    <source>
        <dbReference type="EMBL" id="MXV15779.1"/>
    </source>
</evidence>
<dbReference type="GO" id="GO:0004553">
    <property type="term" value="F:hydrolase activity, hydrolyzing O-glycosyl compounds"/>
    <property type="evidence" value="ECO:0007669"/>
    <property type="project" value="InterPro"/>
</dbReference>
<feature type="domain" description="Malectin" evidence="8">
    <location>
        <begin position="764"/>
        <end position="867"/>
    </location>
</feature>
<dbReference type="GO" id="GO:0005975">
    <property type="term" value="P:carbohydrate metabolic process"/>
    <property type="evidence" value="ECO:0007669"/>
    <property type="project" value="InterPro"/>
</dbReference>
<evidence type="ECO:0000259" key="7">
    <source>
        <dbReference type="Pfam" id="PF02837"/>
    </source>
</evidence>
<evidence type="ECO:0000256" key="3">
    <source>
        <dbReference type="ARBA" id="ARBA00023295"/>
    </source>
</evidence>
<name>A0A7K1XYG0_9SPHI</name>
<proteinExistence type="inferred from homology"/>